<feature type="region of interest" description="Disordered" evidence="2">
    <location>
        <begin position="614"/>
        <end position="652"/>
    </location>
</feature>
<evidence type="ECO:0000313" key="3">
    <source>
        <dbReference type="EMBL" id="PVD20156.1"/>
    </source>
</evidence>
<evidence type="ECO:0000313" key="4">
    <source>
        <dbReference type="Proteomes" id="UP000245119"/>
    </source>
</evidence>
<evidence type="ECO:0000256" key="1">
    <source>
        <dbReference type="SAM" id="Coils"/>
    </source>
</evidence>
<feature type="region of interest" description="Disordered" evidence="2">
    <location>
        <begin position="1"/>
        <end position="24"/>
    </location>
</feature>
<dbReference type="STRING" id="400727.A0A2T7NG74"/>
<feature type="compositionally biased region" description="Polar residues" evidence="2">
    <location>
        <begin position="614"/>
        <end position="639"/>
    </location>
</feature>
<keyword evidence="1" id="KW-0175">Coiled coil</keyword>
<protein>
    <submittedName>
        <fullName evidence="3">Uncharacterized protein</fullName>
    </submittedName>
</protein>
<dbReference type="Proteomes" id="UP000245119">
    <property type="component" value="Linkage Group LG13"/>
</dbReference>
<sequence length="705" mass="79292">MTSTIVHIPKPPKLNSLPIPSRHSPRLSTVMLPTSGRLGAIGALHHNLSQIDNTHSNKSSSLEPRDRTKPHVGQLEKEIKVLKAENEDLKAHLEESRSALKRLTSEQGQEKFDERRINLLKLHIIQLERQVLLMSEALASRSATLMEVENALTWLSDKFRYFIGLEIKGSDVPVPRSDLISMVSTSESARIKLFKNVENSSKENLSRPYMFLNDFLRPGAEKEYTILDTCLCCTEFLNLKHVAQLESKLSLLFKELIKVSEILSSRMVTSQEGTSRHVTSAVWEREQKLVQLSAAMARDCAGDLLSLSLLFPAAPWSLLPFLPPLPRSKAAEVERCVTAALSACNHHCHMLHQEVGALRDEVRFHQAVYDIQLKYIQAAFNALREGYINFEKSTKELIVQPMKNMIKYYKSLRKFQSDEDLRNFLQYFKENEEKLTLIIQQLEATETAPESGGNSLSQFGKDFMSCLNDLVVSRQTERDQAASQKKELQTAQKCLEERLQLARNLESPGDGDQSNMAVNSMVQDQAAAKTATFTPPRSGEMQRQRKPGLESGHKHKDQQVKSKMPPFKISDNAETCTDKSYASLSQQGSGTMPEDFVSEHYALVFPDMQKTTAHVKSSSATSPQLNISKSLQGKPSSYRKTTDVPGFSKTQKKSEVYQPKLYVANRTLQLRRSGSLTRLSEPSPEDMLKNTSLSHVNTKGDGKES</sequence>
<name>A0A2T7NG74_POMCA</name>
<feature type="compositionally biased region" description="Basic and acidic residues" evidence="2">
    <location>
        <begin position="540"/>
        <end position="560"/>
    </location>
</feature>
<feature type="region of interest" description="Disordered" evidence="2">
    <location>
        <begin position="673"/>
        <end position="705"/>
    </location>
</feature>
<dbReference type="AlphaFoldDB" id="A0A2T7NG74"/>
<reference evidence="3 4" key="1">
    <citation type="submission" date="2018-04" db="EMBL/GenBank/DDBJ databases">
        <title>The genome of golden apple snail Pomacea canaliculata provides insight into stress tolerance and invasive adaptation.</title>
        <authorList>
            <person name="Liu C."/>
            <person name="Liu B."/>
            <person name="Ren Y."/>
            <person name="Zhang Y."/>
            <person name="Wang H."/>
            <person name="Li S."/>
            <person name="Jiang F."/>
            <person name="Yin L."/>
            <person name="Zhang G."/>
            <person name="Qian W."/>
            <person name="Fan W."/>
        </authorList>
    </citation>
    <scope>NUCLEOTIDE SEQUENCE [LARGE SCALE GENOMIC DNA]</scope>
    <source>
        <strain evidence="3">SZHN2017</strain>
        <tissue evidence="3">Muscle</tissue>
    </source>
</reference>
<feature type="region of interest" description="Disordered" evidence="2">
    <location>
        <begin position="530"/>
        <end position="561"/>
    </location>
</feature>
<gene>
    <name evidence="3" type="ORF">C0Q70_20650</name>
</gene>
<comment type="caution">
    <text evidence="3">The sequence shown here is derived from an EMBL/GenBank/DDBJ whole genome shotgun (WGS) entry which is preliminary data.</text>
</comment>
<evidence type="ECO:0000256" key="2">
    <source>
        <dbReference type="SAM" id="MobiDB-lite"/>
    </source>
</evidence>
<dbReference type="OrthoDB" id="10256523at2759"/>
<keyword evidence="4" id="KW-1185">Reference proteome</keyword>
<feature type="coiled-coil region" evidence="1">
    <location>
        <begin position="478"/>
        <end position="505"/>
    </location>
</feature>
<organism evidence="3 4">
    <name type="scientific">Pomacea canaliculata</name>
    <name type="common">Golden apple snail</name>
    <dbReference type="NCBI Taxonomy" id="400727"/>
    <lineage>
        <taxon>Eukaryota</taxon>
        <taxon>Metazoa</taxon>
        <taxon>Spiralia</taxon>
        <taxon>Lophotrochozoa</taxon>
        <taxon>Mollusca</taxon>
        <taxon>Gastropoda</taxon>
        <taxon>Caenogastropoda</taxon>
        <taxon>Architaenioglossa</taxon>
        <taxon>Ampullarioidea</taxon>
        <taxon>Ampullariidae</taxon>
        <taxon>Pomacea</taxon>
    </lineage>
</organism>
<feature type="compositionally biased region" description="Polar residues" evidence="2">
    <location>
        <begin position="49"/>
        <end position="62"/>
    </location>
</feature>
<dbReference type="EMBL" id="PZQS01000013">
    <property type="protein sequence ID" value="PVD20156.1"/>
    <property type="molecule type" value="Genomic_DNA"/>
</dbReference>
<accession>A0A2T7NG74</accession>
<feature type="region of interest" description="Disordered" evidence="2">
    <location>
        <begin position="49"/>
        <end position="73"/>
    </location>
</feature>
<proteinExistence type="predicted"/>
<feature type="compositionally biased region" description="Basic and acidic residues" evidence="2">
    <location>
        <begin position="63"/>
        <end position="73"/>
    </location>
</feature>